<organism evidence="2 3">
    <name type="scientific">Gloeothece verrucosa (strain PCC 7822)</name>
    <name type="common">Cyanothece sp. (strain PCC 7822)</name>
    <dbReference type="NCBI Taxonomy" id="497965"/>
    <lineage>
        <taxon>Bacteria</taxon>
        <taxon>Bacillati</taxon>
        <taxon>Cyanobacteriota</taxon>
        <taxon>Cyanophyceae</taxon>
        <taxon>Oscillatoriophycideae</taxon>
        <taxon>Chroococcales</taxon>
        <taxon>Aphanothecaceae</taxon>
        <taxon>Gloeothece</taxon>
        <taxon>Gloeothece verrucosa</taxon>
    </lineage>
</organism>
<dbReference type="RefSeq" id="WP_013323995.1">
    <property type="nucleotide sequence ID" value="NC_014501.1"/>
</dbReference>
<evidence type="ECO:0000259" key="1">
    <source>
        <dbReference type="Pfam" id="PF08808"/>
    </source>
</evidence>
<evidence type="ECO:0000313" key="2">
    <source>
        <dbReference type="EMBL" id="ADN15927.1"/>
    </source>
</evidence>
<accession>E0U5T6</accession>
<dbReference type="KEGG" id="cyj:Cyan7822_4002"/>
<dbReference type="InterPro" id="IPR014914">
    <property type="entry name" value="RES_dom"/>
</dbReference>
<proteinExistence type="predicted"/>
<dbReference type="OrthoDB" id="3256236at2"/>
<keyword evidence="3" id="KW-1185">Reference proteome</keyword>
<protein>
    <submittedName>
        <fullName evidence="2">RES domain protein</fullName>
    </submittedName>
</protein>
<evidence type="ECO:0000313" key="3">
    <source>
        <dbReference type="Proteomes" id="UP000008206"/>
    </source>
</evidence>
<reference evidence="3" key="1">
    <citation type="journal article" date="2011" name="MBio">
        <title>Novel metabolic attributes of the genus Cyanothece, comprising a group of unicellular nitrogen-fixing Cyanobacteria.</title>
        <authorList>
            <person name="Bandyopadhyay A."/>
            <person name="Elvitigala T."/>
            <person name="Welsh E."/>
            <person name="Stockel J."/>
            <person name="Liberton M."/>
            <person name="Min H."/>
            <person name="Sherman L.A."/>
            <person name="Pakrasi H.B."/>
        </authorList>
    </citation>
    <scope>NUCLEOTIDE SEQUENCE [LARGE SCALE GENOMIC DNA]</scope>
    <source>
        <strain evidence="3">PCC 7822</strain>
    </source>
</reference>
<feature type="domain" description="RES" evidence="1">
    <location>
        <begin position="28"/>
        <end position="175"/>
    </location>
</feature>
<dbReference type="EMBL" id="CP002198">
    <property type="protein sequence ID" value="ADN15927.1"/>
    <property type="molecule type" value="Genomic_DNA"/>
</dbReference>
<name>E0U5T6_GLOV7</name>
<dbReference type="HOGENOM" id="CLU_1254029_0_0_3"/>
<dbReference type="eggNOG" id="ENOG502ZYWQ">
    <property type="taxonomic scope" value="Bacteria"/>
</dbReference>
<dbReference type="Pfam" id="PF08808">
    <property type="entry name" value="RES"/>
    <property type="match status" value="1"/>
</dbReference>
<dbReference type="STRING" id="497965.Cyan7822_4002"/>
<sequence>MVKIAPPPPINSPSPIIYELSVDDYIIRIFDPTKYQTQALTFRYYGPISRFDHHRGSLNNPQNDSERGIYYAAFTLSGCLVECFGDTGVIEIKDQCVAQVQLTRTIKLLDLRGSAAMKAGSVAALAKDADRKLTQTWSRYFYEQDSIYSVVDGIIYYNAHNDEKAVALFERAKSALFCPPEQVIRLDDPELTAGIEEAALNNNLIIQPYTK</sequence>
<dbReference type="Proteomes" id="UP000008206">
    <property type="component" value="Chromosome"/>
</dbReference>
<dbReference type="AlphaFoldDB" id="E0U5T6"/>
<gene>
    <name evidence="2" type="ordered locus">Cyan7822_4002</name>
</gene>